<protein>
    <submittedName>
        <fullName evidence="2">Uncharacterized protein</fullName>
    </submittedName>
</protein>
<reference evidence="3" key="1">
    <citation type="journal article" date="2019" name="Int. J. Syst. Evol. Microbiol.">
        <title>The Global Catalogue of Microorganisms (GCM) 10K type strain sequencing project: providing services to taxonomists for standard genome sequencing and annotation.</title>
        <authorList>
            <consortium name="The Broad Institute Genomics Platform"/>
            <consortium name="The Broad Institute Genome Sequencing Center for Infectious Disease"/>
            <person name="Wu L."/>
            <person name="Ma J."/>
        </authorList>
    </citation>
    <scope>NUCLEOTIDE SEQUENCE [LARGE SCALE GENOMIC DNA]</scope>
    <source>
        <strain evidence="3">JCM 17695</strain>
    </source>
</reference>
<evidence type="ECO:0000256" key="1">
    <source>
        <dbReference type="SAM" id="MobiDB-lite"/>
    </source>
</evidence>
<organism evidence="2 3">
    <name type="scientific">Actinokineospora soli</name>
    <dbReference type="NCBI Taxonomy" id="1048753"/>
    <lineage>
        <taxon>Bacteria</taxon>
        <taxon>Bacillati</taxon>
        <taxon>Actinomycetota</taxon>
        <taxon>Actinomycetes</taxon>
        <taxon>Pseudonocardiales</taxon>
        <taxon>Pseudonocardiaceae</taxon>
        <taxon>Actinokineospora</taxon>
    </lineage>
</organism>
<dbReference type="Proteomes" id="UP001596512">
    <property type="component" value="Unassembled WGS sequence"/>
</dbReference>
<evidence type="ECO:0000313" key="3">
    <source>
        <dbReference type="Proteomes" id="UP001596512"/>
    </source>
</evidence>
<feature type="region of interest" description="Disordered" evidence="1">
    <location>
        <begin position="1"/>
        <end position="56"/>
    </location>
</feature>
<proteinExistence type="predicted"/>
<comment type="caution">
    <text evidence="2">The sequence shown here is derived from an EMBL/GenBank/DDBJ whole genome shotgun (WGS) entry which is preliminary data.</text>
</comment>
<gene>
    <name evidence="2" type="ORF">ACFQV2_18135</name>
</gene>
<accession>A0ABW2TMX5</accession>
<sequence>MTPWSGRTGRSGPPAEPRSRARPASSSIAASTSPPPRPRCSAMRSASHAGQRSIER</sequence>
<feature type="compositionally biased region" description="Low complexity" evidence="1">
    <location>
        <begin position="22"/>
        <end position="32"/>
    </location>
</feature>
<keyword evidence="3" id="KW-1185">Reference proteome</keyword>
<dbReference type="EMBL" id="JBHTEY010000004">
    <property type="protein sequence ID" value="MFC7615142.1"/>
    <property type="molecule type" value="Genomic_DNA"/>
</dbReference>
<name>A0ABW2TMX5_9PSEU</name>
<evidence type="ECO:0000313" key="2">
    <source>
        <dbReference type="EMBL" id="MFC7615142.1"/>
    </source>
</evidence>